<proteinExistence type="predicted"/>
<organism evidence="1 2">
    <name type="scientific">Nicotiana tabacum</name>
    <name type="common">Common tobacco</name>
    <dbReference type="NCBI Taxonomy" id="4097"/>
    <lineage>
        <taxon>Eukaryota</taxon>
        <taxon>Viridiplantae</taxon>
        <taxon>Streptophyta</taxon>
        <taxon>Embryophyta</taxon>
        <taxon>Tracheophyta</taxon>
        <taxon>Spermatophyta</taxon>
        <taxon>Magnoliopsida</taxon>
        <taxon>eudicotyledons</taxon>
        <taxon>Gunneridae</taxon>
        <taxon>Pentapetalae</taxon>
        <taxon>asterids</taxon>
        <taxon>lamiids</taxon>
        <taxon>Solanales</taxon>
        <taxon>Solanaceae</taxon>
        <taxon>Nicotianoideae</taxon>
        <taxon>Nicotianeae</taxon>
        <taxon>Nicotiana</taxon>
    </lineage>
</organism>
<reference evidence="1" key="1">
    <citation type="journal article" date="2014" name="Nat. Commun.">
        <title>The tobacco genome sequence and its comparison with those of tomato and potato.</title>
        <authorList>
            <person name="Sierro N."/>
            <person name="Battey J.N."/>
            <person name="Ouadi S."/>
            <person name="Bakaher N."/>
            <person name="Bovet L."/>
            <person name="Willig A."/>
            <person name="Goepfert S."/>
            <person name="Peitsch M.C."/>
            <person name="Ivanov N.V."/>
        </authorList>
    </citation>
    <scope>NUCLEOTIDE SEQUENCE [LARGE SCALE GENOMIC DNA]</scope>
</reference>
<dbReference type="Proteomes" id="UP000790787">
    <property type="component" value="Chromosome 3"/>
</dbReference>
<gene>
    <name evidence="2" type="primary">LOC142175782</name>
</gene>
<keyword evidence="1" id="KW-1185">Reference proteome</keyword>
<accession>A0AC58TNW2</accession>
<evidence type="ECO:0000313" key="2">
    <source>
        <dbReference type="RefSeq" id="XP_075098880.1"/>
    </source>
</evidence>
<dbReference type="RefSeq" id="XP_075098880.1">
    <property type="nucleotide sequence ID" value="XM_075242779.1"/>
</dbReference>
<evidence type="ECO:0000313" key="1">
    <source>
        <dbReference type="Proteomes" id="UP000790787"/>
    </source>
</evidence>
<reference evidence="2" key="2">
    <citation type="submission" date="2025-08" db="UniProtKB">
        <authorList>
            <consortium name="RefSeq"/>
        </authorList>
    </citation>
    <scope>IDENTIFICATION</scope>
    <source>
        <tissue evidence="2">Leaf</tissue>
    </source>
</reference>
<sequence>MVVVRTVLSIAASKGWIFYQLDVNNAFLQGDLYEEVYMVLPQVEEAKSTLQNSFEVKDLALATAKPAFAPIELNQKLNTTEYDKYVGHNDDEELQDGGYQRLSKKQQTVSRSSAKIEYRSLVAVATEVTWLVGLLQELNIEIHQPVDLYCDSKAIFQIAANPIFHEKTKHIEIDYHFVREKIKNGLLAPHHISTKLQLVDLMTKDLGVAQHSFLLSKLECSMLSTLQLDWESWDIRVKVYIVKVYRVYKLV</sequence>
<name>A0AC58TNW2_TOBAC</name>
<protein>
    <submittedName>
        <fullName evidence="2">Uncharacterized protein LOC142175782</fullName>
    </submittedName>
</protein>